<dbReference type="SUPFAM" id="SSF52540">
    <property type="entry name" value="P-loop containing nucleoside triphosphate hydrolases"/>
    <property type="match status" value="1"/>
</dbReference>
<dbReference type="Pfam" id="PF00664">
    <property type="entry name" value="ABC_membrane"/>
    <property type="match status" value="1"/>
</dbReference>
<dbReference type="GO" id="GO:0140359">
    <property type="term" value="F:ABC-type transporter activity"/>
    <property type="evidence" value="ECO:0007669"/>
    <property type="project" value="InterPro"/>
</dbReference>
<dbReference type="InterPro" id="IPR027417">
    <property type="entry name" value="P-loop_NTPase"/>
</dbReference>
<dbReference type="InterPro" id="IPR036640">
    <property type="entry name" value="ABC1_TM_sf"/>
</dbReference>
<evidence type="ECO:0000256" key="7">
    <source>
        <dbReference type="ARBA" id="ARBA00022989"/>
    </source>
</evidence>
<dbReference type="Gene3D" id="1.20.1560.10">
    <property type="entry name" value="ABC transporter type 1, transmembrane domain"/>
    <property type="match status" value="1"/>
</dbReference>
<feature type="transmembrane region" description="Helical" evidence="9">
    <location>
        <begin position="57"/>
        <end position="83"/>
    </location>
</feature>
<evidence type="ECO:0000313" key="13">
    <source>
        <dbReference type="Proteomes" id="UP000003494"/>
    </source>
</evidence>
<sequence>MIYKKLKTYAPERMGFVYVGILMALLAAGLSVASYYYLYRFLRKVIVDVDMTGAVPLAMDVVIFLIANALVYFLALWSTHILAFRLETNLKKQGLRHLMNASFSFYDKNESGRVRKIMDDNTALTHSSVAHLIPDLTTAVFAPLLGIALAFYVDWRIGLLFTVSFLSGILFIRKMMGDQNFMNQYMAASDKMNSGAVEYVRGIHVLKIFKTSLQSLKEFYRSVTEYADLALKYSMSCRSWYVFFQVFYNAVFLVALFFGYGSGDDPRVQLCKFLFYALFNGILYMALNKVMYVGMYTYQASACIEKIEKLFSEMDEKKLSTGQRETMEGSSIEFQDVTFGYEDQKVIKHFSLKLEEGKTYALVGASGSGKSTLVKLISGFYQLDDGHILIDGHDLSEYTEGALAQNIANVFQDVKLFKKSIYENVRMGRPDSSRQEVMEALHLAQCDEILNKLEKGEDTLIGARGVHLSGGEVQRIAIARAILKDAKIIILDEASAAADPENEYELQLAFANLMKKKTVIMIAHRLSSITGVDEILVIDDGKLVERGSHSELMAHNSVYQKLQEDFMQANEWRVRE</sequence>
<evidence type="ECO:0000256" key="2">
    <source>
        <dbReference type="ARBA" id="ARBA00022448"/>
    </source>
</evidence>
<dbReference type="InterPro" id="IPR011527">
    <property type="entry name" value="ABC1_TM_dom"/>
</dbReference>
<evidence type="ECO:0000256" key="9">
    <source>
        <dbReference type="SAM" id="Phobius"/>
    </source>
</evidence>
<dbReference type="Gene3D" id="3.40.50.300">
    <property type="entry name" value="P-loop containing nucleotide triphosphate hydrolases"/>
    <property type="match status" value="1"/>
</dbReference>
<dbReference type="Pfam" id="PF00005">
    <property type="entry name" value="ABC_tran"/>
    <property type="match status" value="1"/>
</dbReference>
<keyword evidence="8 9" id="KW-0472">Membrane</keyword>
<dbReference type="eggNOG" id="COG1132">
    <property type="taxonomic scope" value="Bacteria"/>
</dbReference>
<dbReference type="GO" id="GO:0005886">
    <property type="term" value="C:plasma membrane"/>
    <property type="evidence" value="ECO:0007669"/>
    <property type="project" value="UniProtKB-SubCell"/>
</dbReference>
<feature type="transmembrane region" description="Helical" evidence="9">
    <location>
        <begin position="157"/>
        <end position="176"/>
    </location>
</feature>
<feature type="transmembrane region" description="Helical" evidence="9">
    <location>
        <begin position="240"/>
        <end position="261"/>
    </location>
</feature>
<evidence type="ECO:0000256" key="8">
    <source>
        <dbReference type="ARBA" id="ARBA00023136"/>
    </source>
</evidence>
<comment type="subcellular location">
    <subcellularLocation>
        <location evidence="1">Cell membrane</location>
        <topology evidence="1">Multi-pass membrane protein</topology>
    </subcellularLocation>
</comment>
<keyword evidence="2" id="KW-0813">Transport</keyword>
<dbReference type="GO" id="GO:0016887">
    <property type="term" value="F:ATP hydrolysis activity"/>
    <property type="evidence" value="ECO:0007669"/>
    <property type="project" value="InterPro"/>
</dbReference>
<feature type="transmembrane region" description="Helical" evidence="9">
    <location>
        <begin position="132"/>
        <end position="151"/>
    </location>
</feature>
<keyword evidence="7 9" id="KW-1133">Transmembrane helix</keyword>
<keyword evidence="13" id="KW-1185">Reference proteome</keyword>
<dbReference type="FunFam" id="3.40.50.300:FF:000221">
    <property type="entry name" value="Multidrug ABC transporter ATP-binding protein"/>
    <property type="match status" value="1"/>
</dbReference>
<dbReference type="STRING" id="626523.GCWU000342_00452"/>
<evidence type="ECO:0000256" key="5">
    <source>
        <dbReference type="ARBA" id="ARBA00022741"/>
    </source>
</evidence>
<dbReference type="HOGENOM" id="CLU_000604_84_9_9"/>
<dbReference type="Proteomes" id="UP000003494">
    <property type="component" value="Unassembled WGS sequence"/>
</dbReference>
<keyword evidence="5" id="KW-0547">Nucleotide-binding</keyword>
<keyword evidence="6 12" id="KW-0067">ATP-binding</keyword>
<feature type="transmembrane region" description="Helical" evidence="9">
    <location>
        <begin position="16"/>
        <end position="37"/>
    </location>
</feature>
<proteinExistence type="predicted"/>
<dbReference type="AlphaFoldDB" id="C4G902"/>
<accession>C4G902</accession>
<evidence type="ECO:0000256" key="4">
    <source>
        <dbReference type="ARBA" id="ARBA00022692"/>
    </source>
</evidence>
<reference evidence="12" key="1">
    <citation type="submission" date="2009-04" db="EMBL/GenBank/DDBJ databases">
        <authorList>
            <person name="Weinstock G."/>
            <person name="Sodergren E."/>
            <person name="Clifton S."/>
            <person name="Fulton L."/>
            <person name="Fulton B."/>
            <person name="Courtney L."/>
            <person name="Fronick C."/>
            <person name="Harrison M."/>
            <person name="Strong C."/>
            <person name="Farmer C."/>
            <person name="Delahaunty K."/>
            <person name="Markovic C."/>
            <person name="Hall O."/>
            <person name="Minx P."/>
            <person name="Tomlinson C."/>
            <person name="Mitreva M."/>
            <person name="Nelson J."/>
            <person name="Hou S."/>
            <person name="Wollam A."/>
            <person name="Pepin K.H."/>
            <person name="Johnson M."/>
            <person name="Bhonagiri V."/>
            <person name="Nash W.E."/>
            <person name="Warren W."/>
            <person name="Chinwalla A."/>
            <person name="Mardis E.R."/>
            <person name="Wilson R.K."/>
        </authorList>
    </citation>
    <scope>NUCLEOTIDE SEQUENCE [LARGE SCALE GENOMIC DNA]</scope>
    <source>
        <strain evidence="12">DSM 14600</strain>
    </source>
</reference>
<dbReference type="PROSITE" id="PS50893">
    <property type="entry name" value="ABC_TRANSPORTER_2"/>
    <property type="match status" value="1"/>
</dbReference>
<evidence type="ECO:0000256" key="6">
    <source>
        <dbReference type="ARBA" id="ARBA00022840"/>
    </source>
</evidence>
<organism evidence="12 13">
    <name type="scientific">Shuttleworthella satelles DSM 14600</name>
    <dbReference type="NCBI Taxonomy" id="626523"/>
    <lineage>
        <taxon>Bacteria</taxon>
        <taxon>Bacillati</taxon>
        <taxon>Bacillota</taxon>
        <taxon>Clostridia</taxon>
        <taxon>Lachnospirales</taxon>
        <taxon>Lachnospiraceae</taxon>
        <taxon>Shuttleworthella</taxon>
    </lineage>
</organism>
<evidence type="ECO:0000259" key="11">
    <source>
        <dbReference type="PROSITE" id="PS50929"/>
    </source>
</evidence>
<dbReference type="PANTHER" id="PTHR24221:SF397">
    <property type="entry name" value="ABC TRANSPORTER, ATP-BINDING TRANSMEMBRANE PROTEIN"/>
    <property type="match status" value="1"/>
</dbReference>
<gene>
    <name evidence="12" type="ORF">GCWU000342_00452</name>
</gene>
<protein>
    <submittedName>
        <fullName evidence="12">ABC transporter, ATP-binding protein</fullName>
    </submittedName>
</protein>
<dbReference type="GO" id="GO:0005524">
    <property type="term" value="F:ATP binding"/>
    <property type="evidence" value="ECO:0007669"/>
    <property type="project" value="UniProtKB-KW"/>
</dbReference>
<name>C4G902_9FIRM</name>
<dbReference type="PROSITE" id="PS50929">
    <property type="entry name" value="ABC_TM1F"/>
    <property type="match status" value="1"/>
</dbReference>
<dbReference type="GO" id="GO:0034040">
    <property type="term" value="F:ATPase-coupled lipid transmembrane transporter activity"/>
    <property type="evidence" value="ECO:0007669"/>
    <property type="project" value="TreeGrafter"/>
</dbReference>
<feature type="domain" description="ABC transporter" evidence="10">
    <location>
        <begin position="332"/>
        <end position="565"/>
    </location>
</feature>
<keyword evidence="4 9" id="KW-0812">Transmembrane</keyword>
<dbReference type="InterPro" id="IPR039421">
    <property type="entry name" value="Type_1_exporter"/>
</dbReference>
<evidence type="ECO:0000313" key="12">
    <source>
        <dbReference type="EMBL" id="EEP29099.1"/>
    </source>
</evidence>
<dbReference type="RefSeq" id="WP_006905487.1">
    <property type="nucleotide sequence ID" value="NZ_GG665866.1"/>
</dbReference>
<feature type="transmembrane region" description="Helical" evidence="9">
    <location>
        <begin position="273"/>
        <end position="292"/>
    </location>
</feature>
<keyword evidence="3" id="KW-1003">Cell membrane</keyword>
<comment type="caution">
    <text evidence="12">The sequence shown here is derived from an EMBL/GenBank/DDBJ whole genome shotgun (WGS) entry which is preliminary data.</text>
</comment>
<evidence type="ECO:0000259" key="10">
    <source>
        <dbReference type="PROSITE" id="PS50893"/>
    </source>
</evidence>
<dbReference type="SMART" id="SM00382">
    <property type="entry name" value="AAA"/>
    <property type="match status" value="1"/>
</dbReference>
<dbReference type="PANTHER" id="PTHR24221">
    <property type="entry name" value="ATP-BINDING CASSETTE SUB-FAMILY B"/>
    <property type="match status" value="1"/>
</dbReference>
<dbReference type="InterPro" id="IPR003593">
    <property type="entry name" value="AAA+_ATPase"/>
</dbReference>
<dbReference type="SUPFAM" id="SSF90123">
    <property type="entry name" value="ABC transporter transmembrane region"/>
    <property type="match status" value="1"/>
</dbReference>
<evidence type="ECO:0000256" key="3">
    <source>
        <dbReference type="ARBA" id="ARBA00022475"/>
    </source>
</evidence>
<evidence type="ECO:0000256" key="1">
    <source>
        <dbReference type="ARBA" id="ARBA00004651"/>
    </source>
</evidence>
<dbReference type="EMBL" id="ACIP02000001">
    <property type="protein sequence ID" value="EEP29099.1"/>
    <property type="molecule type" value="Genomic_DNA"/>
</dbReference>
<feature type="domain" description="ABC transmembrane type-1" evidence="11">
    <location>
        <begin position="19"/>
        <end position="259"/>
    </location>
</feature>
<dbReference type="InterPro" id="IPR003439">
    <property type="entry name" value="ABC_transporter-like_ATP-bd"/>
</dbReference>